<dbReference type="RefSeq" id="WP_142897302.1">
    <property type="nucleotide sequence ID" value="NZ_ML660056.1"/>
</dbReference>
<keyword evidence="9" id="KW-1185">Reference proteome</keyword>
<dbReference type="Gene3D" id="3.40.640.10">
    <property type="entry name" value="Type I PLP-dependent aspartate aminotransferase-like (Major domain)"/>
    <property type="match status" value="1"/>
</dbReference>
<organism evidence="8 9">
    <name type="scientific">Denitrobaculum tricleocarpae</name>
    <dbReference type="NCBI Taxonomy" id="2591009"/>
    <lineage>
        <taxon>Bacteria</taxon>
        <taxon>Pseudomonadati</taxon>
        <taxon>Pseudomonadota</taxon>
        <taxon>Alphaproteobacteria</taxon>
        <taxon>Rhodospirillales</taxon>
        <taxon>Rhodospirillaceae</taxon>
        <taxon>Denitrobaculum</taxon>
    </lineage>
</organism>
<evidence type="ECO:0000313" key="8">
    <source>
        <dbReference type="EMBL" id="TQV79078.1"/>
    </source>
</evidence>
<evidence type="ECO:0000256" key="3">
    <source>
        <dbReference type="ARBA" id="ARBA00022793"/>
    </source>
</evidence>
<evidence type="ECO:0000256" key="1">
    <source>
        <dbReference type="ARBA" id="ARBA00001933"/>
    </source>
</evidence>
<dbReference type="Gene3D" id="1.20.1340.10">
    <property type="entry name" value="dopa decarboxylase, N-terminal domain"/>
    <property type="match status" value="1"/>
</dbReference>
<dbReference type="Gene3D" id="3.90.1150.10">
    <property type="entry name" value="Aspartate Aminotransferase, domain 1"/>
    <property type="match status" value="1"/>
</dbReference>
<dbReference type="OrthoDB" id="9803665at2"/>
<dbReference type="InterPro" id="IPR010977">
    <property type="entry name" value="Aromatic_deC"/>
</dbReference>
<dbReference type="EMBL" id="VHSH01000005">
    <property type="protein sequence ID" value="TQV79078.1"/>
    <property type="molecule type" value="Genomic_DNA"/>
</dbReference>
<sequence length="491" mass="53174">MTSPSTGPDTPEQSLDPQDWAEFRRLSHAMLDAALDHMQGATERPVWKPVPEEVKTALAGPLPMEGQGTAQVCEDLIQQVLPYATGNTHPRFFGWVHGAGTPGGVIAETMAAAMNANLGGRDHGAIYVERQVIDWCRQLFDFPETASGLVVSGTSVATLIALTAARHQKAGYDVRREGIRPEEGRLVGYTSAEAHSCVARTFDMMGLGMEALRNVAVDADYRMDIGALRAAIEADLAAGLKPFCVTGSPATVNSGAIDDLDAIADVCQEYGLWFHVDGAFGAVAALSETFRPRMKGIARADSIAFDFHKWMHVQYDAGFVLIRDEAAHREAFTLRPEYLTAAPRGLAGGNPWFCEYGPELSRGFRALKVWFALKEHGIKRIAEKVEDNCRQAAYLGQLVQAHPDLELSAPVALNICCFRFVVPGLAVEDLNTLNSEIVMDLQESGVAAPSTTKLGGVTSIRVNITNHRTTTADMDLLVKAVVELGRQAARD</sequence>
<dbReference type="GO" id="GO:0030170">
    <property type="term" value="F:pyridoxal phosphate binding"/>
    <property type="evidence" value="ECO:0007669"/>
    <property type="project" value="InterPro"/>
</dbReference>
<gene>
    <name evidence="8" type="ORF">FKG95_15495</name>
</gene>
<comment type="similarity">
    <text evidence="2 7">Belongs to the group II decarboxylase family.</text>
</comment>
<reference evidence="8 9" key="1">
    <citation type="submission" date="2019-06" db="EMBL/GenBank/DDBJ databases">
        <title>Whole genome sequence for Rhodospirillaceae sp. R148.</title>
        <authorList>
            <person name="Wang G."/>
        </authorList>
    </citation>
    <scope>NUCLEOTIDE SEQUENCE [LARGE SCALE GENOMIC DNA]</scope>
    <source>
        <strain evidence="8 9">R148</strain>
    </source>
</reference>
<evidence type="ECO:0000256" key="4">
    <source>
        <dbReference type="ARBA" id="ARBA00022898"/>
    </source>
</evidence>
<dbReference type="GO" id="GO:0019752">
    <property type="term" value="P:carboxylic acid metabolic process"/>
    <property type="evidence" value="ECO:0007669"/>
    <property type="project" value="InterPro"/>
</dbReference>
<protein>
    <submittedName>
        <fullName evidence="8">Cytochrome D ubiquinol oxidase subunit I</fullName>
    </submittedName>
</protein>
<dbReference type="AlphaFoldDB" id="A0A545TPG7"/>
<evidence type="ECO:0000313" key="9">
    <source>
        <dbReference type="Proteomes" id="UP000315252"/>
    </source>
</evidence>
<name>A0A545TPG7_9PROT</name>
<evidence type="ECO:0000256" key="6">
    <source>
        <dbReference type="PIRSR" id="PIRSR602129-50"/>
    </source>
</evidence>
<dbReference type="InterPro" id="IPR002129">
    <property type="entry name" value="PyrdxlP-dep_de-COase"/>
</dbReference>
<comment type="cofactor">
    <cofactor evidence="1 6 7">
        <name>pyridoxal 5'-phosphate</name>
        <dbReference type="ChEBI" id="CHEBI:597326"/>
    </cofactor>
</comment>
<dbReference type="SUPFAM" id="SSF53383">
    <property type="entry name" value="PLP-dependent transferases"/>
    <property type="match status" value="1"/>
</dbReference>
<dbReference type="InterPro" id="IPR015421">
    <property type="entry name" value="PyrdxlP-dep_Trfase_major"/>
</dbReference>
<dbReference type="GO" id="GO:0016831">
    <property type="term" value="F:carboxy-lyase activity"/>
    <property type="evidence" value="ECO:0007669"/>
    <property type="project" value="UniProtKB-KW"/>
</dbReference>
<keyword evidence="4 6" id="KW-0663">Pyridoxal phosphate</keyword>
<dbReference type="Pfam" id="PF00282">
    <property type="entry name" value="Pyridoxal_deC"/>
    <property type="match status" value="1"/>
</dbReference>
<dbReference type="Proteomes" id="UP000315252">
    <property type="component" value="Unassembled WGS sequence"/>
</dbReference>
<keyword evidence="3" id="KW-0210">Decarboxylase</keyword>
<dbReference type="GO" id="GO:0006520">
    <property type="term" value="P:amino acid metabolic process"/>
    <property type="evidence" value="ECO:0007669"/>
    <property type="project" value="InterPro"/>
</dbReference>
<dbReference type="PANTHER" id="PTHR11999:SF70">
    <property type="entry name" value="MIP05841P"/>
    <property type="match status" value="1"/>
</dbReference>
<comment type="caution">
    <text evidence="8">The sequence shown here is derived from an EMBL/GenBank/DDBJ whole genome shotgun (WGS) entry which is preliminary data.</text>
</comment>
<dbReference type="InterPro" id="IPR015424">
    <property type="entry name" value="PyrdxlP-dep_Trfase"/>
</dbReference>
<dbReference type="PANTHER" id="PTHR11999">
    <property type="entry name" value="GROUP II PYRIDOXAL-5-PHOSPHATE DECARBOXYLASE"/>
    <property type="match status" value="1"/>
</dbReference>
<keyword evidence="5 7" id="KW-0456">Lyase</keyword>
<evidence type="ECO:0000256" key="2">
    <source>
        <dbReference type="ARBA" id="ARBA00009533"/>
    </source>
</evidence>
<feature type="modified residue" description="N6-(pyridoxal phosphate)lysine" evidence="6">
    <location>
        <position position="309"/>
    </location>
</feature>
<dbReference type="PRINTS" id="PR00800">
    <property type="entry name" value="YHDCRBOXLASE"/>
</dbReference>
<proteinExistence type="inferred from homology"/>
<dbReference type="PROSITE" id="PS00392">
    <property type="entry name" value="DDC_GAD_HDC_YDC"/>
    <property type="match status" value="1"/>
</dbReference>
<dbReference type="InterPro" id="IPR015422">
    <property type="entry name" value="PyrdxlP-dep_Trfase_small"/>
</dbReference>
<evidence type="ECO:0000256" key="7">
    <source>
        <dbReference type="RuleBase" id="RU000382"/>
    </source>
</evidence>
<evidence type="ECO:0000256" key="5">
    <source>
        <dbReference type="ARBA" id="ARBA00023239"/>
    </source>
</evidence>
<dbReference type="InterPro" id="IPR021115">
    <property type="entry name" value="Pyridoxal-P_BS"/>
</dbReference>
<accession>A0A545TPG7</accession>